<comment type="caution">
    <text evidence="12">The sequence shown here is derived from an EMBL/GenBank/DDBJ whole genome shotgun (WGS) entry which is preliminary data.</text>
</comment>
<dbReference type="PANTHER" id="PTHR42755">
    <property type="entry name" value="3-DEOXY-MANNO-OCTULOSONATE CYTIDYLYLTRANSFERASE"/>
    <property type="match status" value="1"/>
</dbReference>
<evidence type="ECO:0000313" key="13">
    <source>
        <dbReference type="Proteomes" id="UP000325255"/>
    </source>
</evidence>
<proteinExistence type="inferred from homology"/>
<dbReference type="EMBL" id="VWPK01000007">
    <property type="protein sequence ID" value="KAA5613326.1"/>
    <property type="molecule type" value="Genomic_DNA"/>
</dbReference>
<evidence type="ECO:0000256" key="9">
    <source>
        <dbReference type="PIRSR" id="PIRSR639901-2"/>
    </source>
</evidence>
<evidence type="ECO:0000256" key="10">
    <source>
        <dbReference type="RuleBase" id="RU365103"/>
    </source>
</evidence>
<dbReference type="GO" id="GO:0009244">
    <property type="term" value="P:lipopolysaccharide core region biosynthetic process"/>
    <property type="evidence" value="ECO:0007669"/>
    <property type="project" value="UniProtKB-UniRule"/>
</dbReference>
<dbReference type="GO" id="GO:0005886">
    <property type="term" value="C:plasma membrane"/>
    <property type="evidence" value="ECO:0007669"/>
    <property type="project" value="UniProtKB-SubCell"/>
</dbReference>
<comment type="catalytic activity">
    <reaction evidence="7 10">
        <text>lipid IVA (E. coli) + CMP-3-deoxy-beta-D-manno-octulosonate = alpha-Kdo-(2-&gt;6)-lipid IVA (E. coli) + CMP + H(+)</text>
        <dbReference type="Rhea" id="RHEA:28066"/>
        <dbReference type="ChEBI" id="CHEBI:15378"/>
        <dbReference type="ChEBI" id="CHEBI:58603"/>
        <dbReference type="ChEBI" id="CHEBI:60364"/>
        <dbReference type="ChEBI" id="CHEBI:60377"/>
        <dbReference type="ChEBI" id="CHEBI:85987"/>
        <dbReference type="EC" id="2.4.99.12"/>
    </reaction>
</comment>
<comment type="similarity">
    <text evidence="10">Belongs to the glycosyltransferase group 1 family.</text>
</comment>
<protein>
    <recommendedName>
        <fullName evidence="4 10">3-deoxy-D-manno-octulosonic acid transferase</fullName>
        <shortName evidence="10">Kdo transferase</shortName>
        <ecNumber evidence="3 10">2.4.99.12</ecNumber>
    </recommendedName>
    <alternativeName>
        <fullName evidence="6 10">Lipid IV(A) 3-deoxy-D-manno-octulosonic acid transferase</fullName>
    </alternativeName>
</protein>
<dbReference type="InterPro" id="IPR039901">
    <property type="entry name" value="Kdotransferase"/>
</dbReference>
<reference evidence="12 13" key="1">
    <citation type="submission" date="2019-09" db="EMBL/GenBank/DDBJ databases">
        <title>Genome sequence of Rhodovastum atsumiense, a diverse member of the Acetobacteraceae family of non-sulfur purple photosynthetic bacteria.</title>
        <authorList>
            <person name="Meyer T."/>
            <person name="Kyndt J."/>
        </authorList>
    </citation>
    <scope>NUCLEOTIDE SEQUENCE [LARGE SCALE GENOMIC DNA]</scope>
    <source>
        <strain evidence="12 13">DSM 21279</strain>
    </source>
</reference>
<evidence type="ECO:0000256" key="5">
    <source>
        <dbReference type="ARBA" id="ARBA00022679"/>
    </source>
</evidence>
<evidence type="ECO:0000256" key="7">
    <source>
        <dbReference type="ARBA" id="ARBA00049183"/>
    </source>
</evidence>
<organism evidence="12 13">
    <name type="scientific">Rhodovastum atsumiense</name>
    <dbReference type="NCBI Taxonomy" id="504468"/>
    <lineage>
        <taxon>Bacteria</taxon>
        <taxon>Pseudomonadati</taxon>
        <taxon>Pseudomonadota</taxon>
        <taxon>Alphaproteobacteria</taxon>
        <taxon>Acetobacterales</taxon>
        <taxon>Acetobacteraceae</taxon>
        <taxon>Rhodovastum</taxon>
    </lineage>
</organism>
<keyword evidence="10" id="KW-0472">Membrane</keyword>
<evidence type="ECO:0000259" key="11">
    <source>
        <dbReference type="Pfam" id="PF04413"/>
    </source>
</evidence>
<dbReference type="EC" id="2.4.99.12" evidence="3 10"/>
<dbReference type="GO" id="GO:0043842">
    <property type="term" value="F:Kdo transferase activity"/>
    <property type="evidence" value="ECO:0007669"/>
    <property type="project" value="UniProtKB-EC"/>
</dbReference>
<evidence type="ECO:0000256" key="4">
    <source>
        <dbReference type="ARBA" id="ARBA00019077"/>
    </source>
</evidence>
<dbReference type="InterPro" id="IPR007507">
    <property type="entry name" value="Glycos_transf_N"/>
</dbReference>
<dbReference type="Gene3D" id="3.40.50.2000">
    <property type="entry name" value="Glycogen Phosphorylase B"/>
    <property type="match status" value="1"/>
</dbReference>
<feature type="site" description="Transition state stabilizer" evidence="9">
    <location>
        <position position="191"/>
    </location>
</feature>
<evidence type="ECO:0000256" key="3">
    <source>
        <dbReference type="ARBA" id="ARBA00012621"/>
    </source>
</evidence>
<dbReference type="Pfam" id="PF04413">
    <property type="entry name" value="Glycos_transf_N"/>
    <property type="match status" value="1"/>
</dbReference>
<dbReference type="PANTHER" id="PTHR42755:SF1">
    <property type="entry name" value="3-DEOXY-D-MANNO-OCTULOSONIC ACID TRANSFERASE, MITOCHONDRIAL-RELATED"/>
    <property type="match status" value="1"/>
</dbReference>
<comment type="subcellular location">
    <subcellularLocation>
        <location evidence="10">Cell membrane</location>
    </subcellularLocation>
</comment>
<dbReference type="OrthoDB" id="9789797at2"/>
<dbReference type="InterPro" id="IPR038107">
    <property type="entry name" value="Glycos_transf_N_sf"/>
</dbReference>
<sequence>MLSRRVARGKEIAPRLPERRGIDAAPRPPGRLIWLHAASVGETISVLPLLQALATAPGTVLMTTGTVTSAALLARRLPELGLEGRVLHRFVPLDVPAWVARFLDHWRPDAAGFVESEIWPNLIIACRRRGIPLMLVNARLSARSFAQWQRLPCLARTLFGAFDRAQAQSEADAARLRRLGARHVSAPGNLKFAAPPLPADTTELARLRARVGDRPVWLAASTYQGEDTLVRRVHETLLPAHPGLLTILVPRHPERGAEIATLLAGLPVSRRALGEDPPEQAGIWIGDTLGELGLQYRLAPIVFVGRSLVPEGGQNPLEAARLGGAVAIGPHAFNFVEPVAVLRAAGALTEVADADALAAWVDALLRDPGRRAAMGRAGTEAASRHAGLPDEVTAMLLGLLHAR</sequence>
<gene>
    <name evidence="12" type="ORF">F1189_06350</name>
</gene>
<keyword evidence="10" id="KW-1003">Cell membrane</keyword>
<comment type="function">
    <text evidence="1 10">Involved in lipopolysaccharide (LPS) biosynthesis. Catalyzes the transfer of 3-deoxy-D-manno-octulosonate (Kdo) residue(s) from CMP-Kdo to lipid IV(A), the tetraacyldisaccharide-1,4'-bisphosphate precursor of lipid A.</text>
</comment>
<dbReference type="Proteomes" id="UP000325255">
    <property type="component" value="Unassembled WGS sequence"/>
</dbReference>
<evidence type="ECO:0000313" key="12">
    <source>
        <dbReference type="EMBL" id="KAA5613326.1"/>
    </source>
</evidence>
<dbReference type="Gene3D" id="3.40.50.11720">
    <property type="entry name" value="3-Deoxy-D-manno-octulosonic-acid transferase, N-terminal domain"/>
    <property type="match status" value="1"/>
</dbReference>
<accession>A0A5M6IY96</accession>
<name>A0A5M6IY96_9PROT</name>
<evidence type="ECO:0000256" key="6">
    <source>
        <dbReference type="ARBA" id="ARBA00031445"/>
    </source>
</evidence>
<keyword evidence="13" id="KW-1185">Reference proteome</keyword>
<evidence type="ECO:0000256" key="8">
    <source>
        <dbReference type="PIRSR" id="PIRSR639901-1"/>
    </source>
</evidence>
<dbReference type="GO" id="GO:0009245">
    <property type="term" value="P:lipid A biosynthetic process"/>
    <property type="evidence" value="ECO:0007669"/>
    <property type="project" value="TreeGrafter"/>
</dbReference>
<feature type="site" description="Transition state stabilizer" evidence="9">
    <location>
        <position position="115"/>
    </location>
</feature>
<feature type="active site" description="Proton acceptor" evidence="8">
    <location>
        <position position="42"/>
    </location>
</feature>
<keyword evidence="5 10" id="KW-0808">Transferase</keyword>
<keyword evidence="10" id="KW-0448">Lipopolysaccharide biosynthesis</keyword>
<evidence type="ECO:0000256" key="2">
    <source>
        <dbReference type="ARBA" id="ARBA00004713"/>
    </source>
</evidence>
<evidence type="ECO:0000256" key="1">
    <source>
        <dbReference type="ARBA" id="ARBA00003394"/>
    </source>
</evidence>
<dbReference type="AlphaFoldDB" id="A0A5M6IY96"/>
<comment type="pathway">
    <text evidence="2 10">Bacterial outer membrane biogenesis; LPS core biosynthesis.</text>
</comment>
<dbReference type="UniPathway" id="UPA00958"/>
<dbReference type="SUPFAM" id="SSF53756">
    <property type="entry name" value="UDP-Glycosyltransferase/glycogen phosphorylase"/>
    <property type="match status" value="1"/>
</dbReference>
<feature type="domain" description="3-deoxy-D-manno-octulosonic-acid transferase N-terminal" evidence="11">
    <location>
        <begin position="15"/>
        <end position="193"/>
    </location>
</feature>